<evidence type="ECO:0000256" key="9">
    <source>
        <dbReference type="SAM" id="Phobius"/>
    </source>
</evidence>
<dbReference type="PROSITE" id="PS50929">
    <property type="entry name" value="ABC_TM1F"/>
    <property type="match status" value="1"/>
</dbReference>
<evidence type="ECO:0000259" key="10">
    <source>
        <dbReference type="PROSITE" id="PS50893"/>
    </source>
</evidence>
<evidence type="ECO:0000313" key="13">
    <source>
        <dbReference type="Proteomes" id="UP000053372"/>
    </source>
</evidence>
<dbReference type="InterPro" id="IPR017871">
    <property type="entry name" value="ABC_transporter-like_CS"/>
</dbReference>
<dbReference type="Proteomes" id="UP000053372">
    <property type="component" value="Unassembled WGS sequence"/>
</dbReference>
<protein>
    <submittedName>
        <fullName evidence="12">Protein tyrosine phosphatase</fullName>
    </submittedName>
</protein>
<keyword evidence="6" id="KW-0067">ATP-binding</keyword>
<keyword evidence="13" id="KW-1185">Reference proteome</keyword>
<dbReference type="GO" id="GO:0015421">
    <property type="term" value="F:ABC-type oligopeptide transporter activity"/>
    <property type="evidence" value="ECO:0007669"/>
    <property type="project" value="TreeGrafter"/>
</dbReference>
<evidence type="ECO:0000256" key="5">
    <source>
        <dbReference type="ARBA" id="ARBA00022741"/>
    </source>
</evidence>
<evidence type="ECO:0000256" key="6">
    <source>
        <dbReference type="ARBA" id="ARBA00022840"/>
    </source>
</evidence>
<evidence type="ECO:0000256" key="7">
    <source>
        <dbReference type="ARBA" id="ARBA00022989"/>
    </source>
</evidence>
<dbReference type="EMBL" id="LMTZ01000120">
    <property type="protein sequence ID" value="KST64542.1"/>
    <property type="molecule type" value="Genomic_DNA"/>
</dbReference>
<dbReference type="PANTHER" id="PTHR43394:SF1">
    <property type="entry name" value="ATP-BINDING CASSETTE SUB-FAMILY B MEMBER 10, MITOCHONDRIAL"/>
    <property type="match status" value="1"/>
</dbReference>
<reference evidence="12 13" key="1">
    <citation type="journal article" date="2015" name="Genome Announc.">
        <title>Draft Genome of the Euendolithic (true boring) Cyanobacterium Mastigocoleus testarum strain BC008.</title>
        <authorList>
            <person name="Guida B.S."/>
            <person name="Garcia-Pichel F."/>
        </authorList>
    </citation>
    <scope>NUCLEOTIDE SEQUENCE [LARGE SCALE GENOMIC DNA]</scope>
    <source>
        <strain evidence="12 13">BC008</strain>
    </source>
</reference>
<dbReference type="RefSeq" id="WP_027844137.1">
    <property type="nucleotide sequence ID" value="NZ_LMTZ01000120.1"/>
</dbReference>
<comment type="caution">
    <text evidence="12">The sequence shown here is derived from an EMBL/GenBank/DDBJ whole genome shotgun (WGS) entry which is preliminary data.</text>
</comment>
<proteinExistence type="predicted"/>
<dbReference type="SMART" id="SM00382">
    <property type="entry name" value="AAA"/>
    <property type="match status" value="1"/>
</dbReference>
<dbReference type="SUPFAM" id="SSF52540">
    <property type="entry name" value="P-loop containing nucleoside triphosphate hydrolases"/>
    <property type="match status" value="1"/>
</dbReference>
<dbReference type="GO" id="GO:0005886">
    <property type="term" value="C:plasma membrane"/>
    <property type="evidence" value="ECO:0007669"/>
    <property type="project" value="UniProtKB-SubCell"/>
</dbReference>
<evidence type="ECO:0000256" key="8">
    <source>
        <dbReference type="ARBA" id="ARBA00023136"/>
    </source>
</evidence>
<feature type="transmembrane region" description="Helical" evidence="9">
    <location>
        <begin position="84"/>
        <end position="112"/>
    </location>
</feature>
<keyword evidence="5" id="KW-0547">Nucleotide-binding</keyword>
<keyword evidence="7 9" id="KW-1133">Transmembrane helix</keyword>
<dbReference type="Gene3D" id="1.20.1560.10">
    <property type="entry name" value="ABC transporter type 1, transmembrane domain"/>
    <property type="match status" value="1"/>
</dbReference>
<feature type="transmembrane region" description="Helical" evidence="9">
    <location>
        <begin position="187"/>
        <end position="205"/>
    </location>
</feature>
<dbReference type="GO" id="GO:0005524">
    <property type="term" value="F:ATP binding"/>
    <property type="evidence" value="ECO:0007669"/>
    <property type="project" value="UniProtKB-KW"/>
</dbReference>
<evidence type="ECO:0000256" key="1">
    <source>
        <dbReference type="ARBA" id="ARBA00004651"/>
    </source>
</evidence>
<dbReference type="InterPro" id="IPR003593">
    <property type="entry name" value="AAA+_ATPase"/>
</dbReference>
<evidence type="ECO:0000259" key="11">
    <source>
        <dbReference type="PROSITE" id="PS50929"/>
    </source>
</evidence>
<feature type="domain" description="ABC transporter" evidence="10">
    <location>
        <begin position="364"/>
        <end position="599"/>
    </location>
</feature>
<evidence type="ECO:0000313" key="12">
    <source>
        <dbReference type="EMBL" id="KST64542.1"/>
    </source>
</evidence>
<dbReference type="PROSITE" id="PS50893">
    <property type="entry name" value="ABC_TRANSPORTER_2"/>
    <property type="match status" value="1"/>
</dbReference>
<evidence type="ECO:0000256" key="4">
    <source>
        <dbReference type="ARBA" id="ARBA00022692"/>
    </source>
</evidence>
<dbReference type="CDD" id="cd18564">
    <property type="entry name" value="ABC_6TM_exporter_like"/>
    <property type="match status" value="1"/>
</dbReference>
<keyword evidence="2" id="KW-0813">Transport</keyword>
<gene>
    <name evidence="12" type="ORF">BC008_18110</name>
</gene>
<organism evidence="12 13">
    <name type="scientific">Mastigocoleus testarum BC008</name>
    <dbReference type="NCBI Taxonomy" id="371196"/>
    <lineage>
        <taxon>Bacteria</taxon>
        <taxon>Bacillati</taxon>
        <taxon>Cyanobacteriota</taxon>
        <taxon>Cyanophyceae</taxon>
        <taxon>Nostocales</taxon>
        <taxon>Hapalosiphonaceae</taxon>
        <taxon>Mastigocoleus</taxon>
    </lineage>
</organism>
<feature type="domain" description="ABC transmembrane type-1" evidence="11">
    <location>
        <begin position="33"/>
        <end position="330"/>
    </location>
</feature>
<dbReference type="GO" id="GO:0016887">
    <property type="term" value="F:ATP hydrolysis activity"/>
    <property type="evidence" value="ECO:0007669"/>
    <property type="project" value="InterPro"/>
</dbReference>
<dbReference type="InterPro" id="IPR039421">
    <property type="entry name" value="Type_1_exporter"/>
</dbReference>
<dbReference type="OrthoDB" id="544620at2"/>
<accession>A0A0V7ZJ94</accession>
<dbReference type="Gene3D" id="3.40.50.300">
    <property type="entry name" value="P-loop containing nucleotide triphosphate hydrolases"/>
    <property type="match status" value="1"/>
</dbReference>
<dbReference type="InterPro" id="IPR011527">
    <property type="entry name" value="ABC1_TM_dom"/>
</dbReference>
<name>A0A0V7ZJ94_9CYAN</name>
<dbReference type="Pfam" id="PF00005">
    <property type="entry name" value="ABC_tran"/>
    <property type="match status" value="1"/>
</dbReference>
<keyword evidence="8 9" id="KW-0472">Membrane</keyword>
<dbReference type="AlphaFoldDB" id="A0A0V7ZJ94"/>
<dbReference type="InterPro" id="IPR036640">
    <property type="entry name" value="ABC1_TM_sf"/>
</dbReference>
<evidence type="ECO:0000256" key="2">
    <source>
        <dbReference type="ARBA" id="ARBA00022448"/>
    </source>
</evidence>
<keyword evidence="4 9" id="KW-0812">Transmembrane</keyword>
<dbReference type="PROSITE" id="PS00211">
    <property type="entry name" value="ABC_TRANSPORTER_1"/>
    <property type="match status" value="1"/>
</dbReference>
<dbReference type="Pfam" id="PF00664">
    <property type="entry name" value="ABC_membrane"/>
    <property type="match status" value="1"/>
</dbReference>
<feature type="transmembrane region" description="Helical" evidence="9">
    <location>
        <begin position="21"/>
        <end position="41"/>
    </location>
</feature>
<sequence>MGRPQKLKEILPGFWRIIKRFWPYIYQDKGLIVASFIVLFAEVGLRLLEPWPLKLIFDRVIEVDGSEYLSGLALIDNLQPIQMLLFASVGVIAIAVLRASASYFSTVGFALVGSRTLTQVRYDLYCHLQNLSLSFHNKARGGDLTIRVISDVGLLKEVLVTAFMPLLASMLILCGMVIIMFWLNTELMLLALLSVPLFLFCTTHLSKKIRTVSQKQRKRQSAMATTVAESMNAIKIVQTLSLEKEFAQIFAKQNHSNLEDGVKVKRLTASLERTVDVIIALATAIVLGRGTLMVVNHTLSPGDLLVFLSYLKNAFKPVRNFAKYTGRLAKATAAGDRILELLDRSSDIQDLPTAKPAPNFEGHIKFEDVSFTYESDYPVLNNINLSVEPGQQIALVGISGSGKSTLTSLILRLYEPTQGRITIDGEDIRNYTLNSLRAQISVVLQDSLLFAATVWENIAYGNPGATKEEIIQAACFANAHNFIVQNLPQGYDTVLGERGVTLSGGQRQRIAIARAAIRRAPILILDEPTTGLDGSNEQAVLDALERLTQGHTTFLIVHDLEIAARADMILYLENGTIIEKGTHQQMVETDGRYAILYRQQARKKKETGEKRQKTQSI</sequence>
<dbReference type="PANTHER" id="PTHR43394">
    <property type="entry name" value="ATP-DEPENDENT PERMEASE MDL1, MITOCHONDRIAL"/>
    <property type="match status" value="1"/>
</dbReference>
<keyword evidence="3" id="KW-1003">Cell membrane</keyword>
<dbReference type="InterPro" id="IPR003439">
    <property type="entry name" value="ABC_transporter-like_ATP-bd"/>
</dbReference>
<comment type="subcellular location">
    <subcellularLocation>
        <location evidence="1">Cell membrane</location>
        <topology evidence="1">Multi-pass membrane protein</topology>
    </subcellularLocation>
</comment>
<dbReference type="SUPFAM" id="SSF90123">
    <property type="entry name" value="ABC transporter transmembrane region"/>
    <property type="match status" value="1"/>
</dbReference>
<dbReference type="InterPro" id="IPR027417">
    <property type="entry name" value="P-loop_NTPase"/>
</dbReference>
<feature type="transmembrane region" description="Helical" evidence="9">
    <location>
        <begin position="275"/>
        <end position="295"/>
    </location>
</feature>
<evidence type="ECO:0000256" key="3">
    <source>
        <dbReference type="ARBA" id="ARBA00022475"/>
    </source>
</evidence>
<feature type="transmembrane region" description="Helical" evidence="9">
    <location>
        <begin position="158"/>
        <end position="181"/>
    </location>
</feature>
<dbReference type="FunFam" id="3.40.50.300:FF:000221">
    <property type="entry name" value="Multidrug ABC transporter ATP-binding protein"/>
    <property type="match status" value="1"/>
</dbReference>